<sequence>MAAKLALLALLALAPCCLAHTYFKAELTPHGDQAPDAPDAAAVLDFFTHQGEAMWTLNVTGVEGMSAAKIVYGNPNVYGEEVVTFLSQDTPVDVAENTAFEGMFNATEFSEQYPWTMDGLMANGGLKHLWAVIVSNASYHNILLSGPVLNYVPAGES</sequence>
<protein>
    <submittedName>
        <fullName evidence="2">Uncharacterized protein</fullName>
    </submittedName>
</protein>
<dbReference type="AlphaFoldDB" id="A0A9D4TSP0"/>
<keyword evidence="1" id="KW-0732">Signal</keyword>
<feature type="chain" id="PRO_5038406097" evidence="1">
    <location>
        <begin position="20"/>
        <end position="157"/>
    </location>
</feature>
<gene>
    <name evidence="2" type="ORF">D9Q98_003268</name>
</gene>
<keyword evidence="3" id="KW-1185">Reference proteome</keyword>
<accession>A0A9D4TSP0</accession>
<dbReference type="OrthoDB" id="10444944at2759"/>
<evidence type="ECO:0000256" key="1">
    <source>
        <dbReference type="SAM" id="SignalP"/>
    </source>
</evidence>
<evidence type="ECO:0000313" key="3">
    <source>
        <dbReference type="Proteomes" id="UP001055712"/>
    </source>
</evidence>
<comment type="caution">
    <text evidence="2">The sequence shown here is derived from an EMBL/GenBank/DDBJ whole genome shotgun (WGS) entry which is preliminary data.</text>
</comment>
<reference evidence="2" key="1">
    <citation type="journal article" date="2019" name="Plant J.">
        <title>Chlorella vulgaris genome assembly and annotation reveals the molecular basis for metabolic acclimation to high light conditions.</title>
        <authorList>
            <person name="Cecchin M."/>
            <person name="Marcolungo L."/>
            <person name="Rossato M."/>
            <person name="Girolomoni L."/>
            <person name="Cosentino E."/>
            <person name="Cuine S."/>
            <person name="Li-Beisson Y."/>
            <person name="Delledonne M."/>
            <person name="Ballottari M."/>
        </authorList>
    </citation>
    <scope>NUCLEOTIDE SEQUENCE</scope>
    <source>
        <strain evidence="2">211/11P</strain>
    </source>
</reference>
<dbReference type="Proteomes" id="UP001055712">
    <property type="component" value="Unassembled WGS sequence"/>
</dbReference>
<proteinExistence type="predicted"/>
<dbReference type="EMBL" id="SIDB01000004">
    <property type="protein sequence ID" value="KAI3433455.1"/>
    <property type="molecule type" value="Genomic_DNA"/>
</dbReference>
<name>A0A9D4TSP0_CHLVU</name>
<organism evidence="2 3">
    <name type="scientific">Chlorella vulgaris</name>
    <name type="common">Green alga</name>
    <dbReference type="NCBI Taxonomy" id="3077"/>
    <lineage>
        <taxon>Eukaryota</taxon>
        <taxon>Viridiplantae</taxon>
        <taxon>Chlorophyta</taxon>
        <taxon>core chlorophytes</taxon>
        <taxon>Trebouxiophyceae</taxon>
        <taxon>Chlorellales</taxon>
        <taxon>Chlorellaceae</taxon>
        <taxon>Chlorella clade</taxon>
        <taxon>Chlorella</taxon>
    </lineage>
</organism>
<reference evidence="2" key="2">
    <citation type="submission" date="2020-11" db="EMBL/GenBank/DDBJ databases">
        <authorList>
            <person name="Cecchin M."/>
            <person name="Marcolungo L."/>
            <person name="Rossato M."/>
            <person name="Girolomoni L."/>
            <person name="Cosentino E."/>
            <person name="Cuine S."/>
            <person name="Li-Beisson Y."/>
            <person name="Delledonne M."/>
            <person name="Ballottari M."/>
        </authorList>
    </citation>
    <scope>NUCLEOTIDE SEQUENCE</scope>
    <source>
        <strain evidence="2">211/11P</strain>
        <tissue evidence="2">Whole cell</tissue>
    </source>
</reference>
<feature type="signal peptide" evidence="1">
    <location>
        <begin position="1"/>
        <end position="19"/>
    </location>
</feature>
<evidence type="ECO:0000313" key="2">
    <source>
        <dbReference type="EMBL" id="KAI3433455.1"/>
    </source>
</evidence>